<accession>A0A8J6CFQ4</accession>
<comment type="caution">
    <text evidence="3">The sequence shown here is derived from an EMBL/GenBank/DDBJ whole genome shotgun (WGS) entry which is preliminary data.</text>
</comment>
<gene>
    <name evidence="3" type="ORF">KFE25_013343</name>
</gene>
<feature type="region of interest" description="Disordered" evidence="2">
    <location>
        <begin position="1"/>
        <end position="56"/>
    </location>
</feature>
<name>A0A8J6CFQ4_DIALT</name>
<reference evidence="3" key="1">
    <citation type="submission" date="2021-05" db="EMBL/GenBank/DDBJ databases">
        <title>The genome of the haptophyte Pavlova lutheri (Diacronema luteri, Pavlovales) - a model for lipid biosynthesis in eukaryotic algae.</title>
        <authorList>
            <person name="Hulatt C.J."/>
            <person name="Posewitz M.C."/>
        </authorList>
    </citation>
    <scope>NUCLEOTIDE SEQUENCE</scope>
    <source>
        <strain evidence="3">NIVA-4/92</strain>
    </source>
</reference>
<sequence>MDNASRAVCEATAREPAVPPSRCAVAEDSEGTSGDAPRLGAPPLPPPPPPTLTTGGGAARALPAPSVAKQCSWANKRLVARVFQAFTAAGLADNILARQKDLALLDLHATLASDDELAAMHALAPSVDTMRRWLKLGEAFWNKRPVRMAANGEICAIGQHSSADAPADAPADVPADAPVDASLLARGKRPAAAVADSTAKAARTEPCGARRSALDRGLAEVRAALRANAAAEASRERILLEMAKGWHTAVSTALERWAAASARADKQLELDAARADRRLELEAQALRLDAAKLEHAREEAARRHELEAKRLDMEREARHLCADVQLATVQALQRLSTPTATQRADC</sequence>
<evidence type="ECO:0000313" key="3">
    <source>
        <dbReference type="EMBL" id="KAG8468260.1"/>
    </source>
</evidence>
<keyword evidence="4" id="KW-1185">Reference proteome</keyword>
<dbReference type="Proteomes" id="UP000751190">
    <property type="component" value="Unassembled WGS sequence"/>
</dbReference>
<protein>
    <submittedName>
        <fullName evidence="3">Uncharacterized protein</fullName>
    </submittedName>
</protein>
<dbReference type="EMBL" id="JAGTXO010000004">
    <property type="protein sequence ID" value="KAG8468260.1"/>
    <property type="molecule type" value="Genomic_DNA"/>
</dbReference>
<evidence type="ECO:0000256" key="1">
    <source>
        <dbReference type="SAM" id="Coils"/>
    </source>
</evidence>
<proteinExistence type="predicted"/>
<keyword evidence="1" id="KW-0175">Coiled coil</keyword>
<organism evidence="3 4">
    <name type="scientific">Diacronema lutheri</name>
    <name type="common">Unicellular marine alga</name>
    <name type="synonym">Monochrysis lutheri</name>
    <dbReference type="NCBI Taxonomy" id="2081491"/>
    <lineage>
        <taxon>Eukaryota</taxon>
        <taxon>Haptista</taxon>
        <taxon>Haptophyta</taxon>
        <taxon>Pavlovophyceae</taxon>
        <taxon>Pavlovales</taxon>
        <taxon>Pavlovaceae</taxon>
        <taxon>Diacronema</taxon>
    </lineage>
</organism>
<feature type="compositionally biased region" description="Pro residues" evidence="2">
    <location>
        <begin position="40"/>
        <end position="51"/>
    </location>
</feature>
<evidence type="ECO:0000313" key="4">
    <source>
        <dbReference type="Proteomes" id="UP000751190"/>
    </source>
</evidence>
<feature type="coiled-coil region" evidence="1">
    <location>
        <begin position="276"/>
        <end position="316"/>
    </location>
</feature>
<dbReference type="AlphaFoldDB" id="A0A8J6CFQ4"/>
<evidence type="ECO:0000256" key="2">
    <source>
        <dbReference type="SAM" id="MobiDB-lite"/>
    </source>
</evidence>